<dbReference type="Pfam" id="PF00335">
    <property type="entry name" value="Tetraspanin"/>
    <property type="match status" value="1"/>
</dbReference>
<keyword evidence="6" id="KW-1185">Reference proteome</keyword>
<keyword evidence="4" id="KW-0472">Membrane</keyword>
<evidence type="ECO:0000313" key="5">
    <source>
        <dbReference type="EMBL" id="GBO43420.1"/>
    </source>
</evidence>
<evidence type="ECO:0000256" key="1">
    <source>
        <dbReference type="ARBA" id="ARBA00004141"/>
    </source>
</evidence>
<dbReference type="AlphaFoldDB" id="A0A4Y2X3Q0"/>
<evidence type="ECO:0000313" key="6">
    <source>
        <dbReference type="Proteomes" id="UP000499080"/>
    </source>
</evidence>
<gene>
    <name evidence="5" type="ORF">AVEN_91235_1</name>
</gene>
<dbReference type="Proteomes" id="UP000499080">
    <property type="component" value="Unassembled WGS sequence"/>
</dbReference>
<dbReference type="InterPro" id="IPR018499">
    <property type="entry name" value="Tetraspanin/Peripherin"/>
</dbReference>
<keyword evidence="2" id="KW-0812">Transmembrane</keyword>
<dbReference type="Gene3D" id="1.10.1450.10">
    <property type="entry name" value="Tetraspanin"/>
    <property type="match status" value="1"/>
</dbReference>
<evidence type="ECO:0000256" key="4">
    <source>
        <dbReference type="ARBA" id="ARBA00023136"/>
    </source>
</evidence>
<dbReference type="GO" id="GO:0016020">
    <property type="term" value="C:membrane"/>
    <property type="evidence" value="ECO:0007669"/>
    <property type="project" value="UniProtKB-SubCell"/>
</dbReference>
<dbReference type="OrthoDB" id="10051670at2759"/>
<dbReference type="SUPFAM" id="SSF48652">
    <property type="entry name" value="Tetraspanin"/>
    <property type="match status" value="1"/>
</dbReference>
<protein>
    <submittedName>
        <fullName evidence="5">Uncharacterized protein</fullName>
    </submittedName>
</protein>
<proteinExistence type="predicted"/>
<evidence type="ECO:0000256" key="2">
    <source>
        <dbReference type="ARBA" id="ARBA00022692"/>
    </source>
</evidence>
<reference evidence="5 6" key="1">
    <citation type="journal article" date="2019" name="Sci. Rep.">
        <title>Orb-weaving spider Araneus ventricosus genome elucidates the spidroin gene catalogue.</title>
        <authorList>
            <person name="Kono N."/>
            <person name="Nakamura H."/>
            <person name="Ohtoshi R."/>
            <person name="Moran D.A.P."/>
            <person name="Shinohara A."/>
            <person name="Yoshida Y."/>
            <person name="Fujiwara M."/>
            <person name="Mori M."/>
            <person name="Tomita M."/>
            <person name="Arakawa K."/>
        </authorList>
    </citation>
    <scope>NUCLEOTIDE SEQUENCE [LARGE SCALE GENOMIC DNA]</scope>
</reference>
<dbReference type="CDD" id="cd03127">
    <property type="entry name" value="tetraspanin_LEL"/>
    <property type="match status" value="1"/>
</dbReference>
<feature type="non-terminal residue" evidence="5">
    <location>
        <position position="74"/>
    </location>
</feature>
<sequence>MSLLSALFSQITKELEKQIQQQIDSRYVDDSSRRFVDFIQNHLECCGATSQLDYKGEYLPNSCKNEDSGNVFPS</sequence>
<evidence type="ECO:0000256" key="3">
    <source>
        <dbReference type="ARBA" id="ARBA00022989"/>
    </source>
</evidence>
<comment type="caution">
    <text evidence="5">The sequence shown here is derived from an EMBL/GenBank/DDBJ whole genome shotgun (WGS) entry which is preliminary data.</text>
</comment>
<comment type="subcellular location">
    <subcellularLocation>
        <location evidence="1">Membrane</location>
        <topology evidence="1">Multi-pass membrane protein</topology>
    </subcellularLocation>
</comment>
<keyword evidence="3" id="KW-1133">Transmembrane helix</keyword>
<name>A0A4Y2X3Q0_ARAVE</name>
<accession>A0A4Y2X3Q0</accession>
<dbReference type="InterPro" id="IPR008952">
    <property type="entry name" value="Tetraspanin_EC2_sf"/>
</dbReference>
<dbReference type="EMBL" id="BGPR01069833">
    <property type="protein sequence ID" value="GBO43420.1"/>
    <property type="molecule type" value="Genomic_DNA"/>
</dbReference>
<organism evidence="5 6">
    <name type="scientific">Araneus ventricosus</name>
    <name type="common">Orbweaver spider</name>
    <name type="synonym">Epeira ventricosa</name>
    <dbReference type="NCBI Taxonomy" id="182803"/>
    <lineage>
        <taxon>Eukaryota</taxon>
        <taxon>Metazoa</taxon>
        <taxon>Ecdysozoa</taxon>
        <taxon>Arthropoda</taxon>
        <taxon>Chelicerata</taxon>
        <taxon>Arachnida</taxon>
        <taxon>Araneae</taxon>
        <taxon>Araneomorphae</taxon>
        <taxon>Entelegynae</taxon>
        <taxon>Araneoidea</taxon>
        <taxon>Araneidae</taxon>
        <taxon>Araneus</taxon>
    </lineage>
</organism>